<dbReference type="PANTHER" id="PTHR23111">
    <property type="entry name" value="ZINC FINGER PROTEIN"/>
    <property type="match status" value="1"/>
</dbReference>
<evidence type="ECO:0000256" key="1">
    <source>
        <dbReference type="ARBA" id="ARBA00022723"/>
    </source>
</evidence>
<accession>A0A022R213</accession>
<keyword evidence="1" id="KW-0479">Metal-binding</keyword>
<evidence type="ECO:0000259" key="6">
    <source>
        <dbReference type="PROSITE" id="PS50199"/>
    </source>
</evidence>
<protein>
    <recommendedName>
        <fullName evidence="6">RanBP2-type domain-containing protein</fullName>
    </recommendedName>
</protein>
<keyword evidence="3" id="KW-0862">Zinc</keyword>
<dbReference type="SMART" id="SM00547">
    <property type="entry name" value="ZnF_RBZ"/>
    <property type="match status" value="3"/>
</dbReference>
<dbReference type="GO" id="GO:0003729">
    <property type="term" value="F:mRNA binding"/>
    <property type="evidence" value="ECO:0000318"/>
    <property type="project" value="GO_Central"/>
</dbReference>
<dbReference type="PROSITE" id="PS01358">
    <property type="entry name" value="ZF_RANBP2_1"/>
    <property type="match status" value="3"/>
</dbReference>
<evidence type="ECO:0000256" key="5">
    <source>
        <dbReference type="SAM" id="MobiDB-lite"/>
    </source>
</evidence>
<gene>
    <name evidence="7" type="ORF">MIMGU_mgv1a024769mg</name>
</gene>
<keyword evidence="2 4" id="KW-0863">Zinc-finger</keyword>
<evidence type="ECO:0000256" key="4">
    <source>
        <dbReference type="PROSITE-ProRule" id="PRU00322"/>
    </source>
</evidence>
<sequence length="340" mass="38306">MATSRLFSLLGPSMLRTHPWPEWINFVDRLKDKGYLTLKAAAAVENAGSSGGVVYTDMKLVKDACLSFARDRFDIFKSLSKQDIQTIVEKGCPNLFRKTVNSGKRLRAYVELDEGDVCGSCDLRGSCDRAYVMLTESEAASRTVDVVRMLLFYALDPIVISGESKPPGRELVESSARKLLLELIELGETTLDPNLPQPAPTNSRRTKQLLDLSDNESSKRGDVKPGDWVCTKCNFMNFAKNTTCLRCKGKGPESASGDRSEKKKGDWDCLQCSFMNFASNKQCVRCQEPRPQRQLRPGDWECSKCDFLNFSRNTACKKCNNNRPMESSVQNDEQTWRRPY</sequence>
<name>A0A022R213_ERYGU</name>
<dbReference type="EMBL" id="KI630748">
    <property type="protein sequence ID" value="EYU33974.1"/>
    <property type="molecule type" value="Genomic_DNA"/>
</dbReference>
<dbReference type="AlphaFoldDB" id="A0A022R213"/>
<evidence type="ECO:0000256" key="2">
    <source>
        <dbReference type="ARBA" id="ARBA00022771"/>
    </source>
</evidence>
<organism evidence="7 8">
    <name type="scientific">Erythranthe guttata</name>
    <name type="common">Yellow monkey flower</name>
    <name type="synonym">Mimulus guttatus</name>
    <dbReference type="NCBI Taxonomy" id="4155"/>
    <lineage>
        <taxon>Eukaryota</taxon>
        <taxon>Viridiplantae</taxon>
        <taxon>Streptophyta</taxon>
        <taxon>Embryophyta</taxon>
        <taxon>Tracheophyta</taxon>
        <taxon>Spermatophyta</taxon>
        <taxon>Magnoliopsida</taxon>
        <taxon>eudicotyledons</taxon>
        <taxon>Gunneridae</taxon>
        <taxon>Pentapetalae</taxon>
        <taxon>asterids</taxon>
        <taxon>lamiids</taxon>
        <taxon>Lamiales</taxon>
        <taxon>Phrymaceae</taxon>
        <taxon>Erythranthe</taxon>
    </lineage>
</organism>
<feature type="domain" description="RanBP2-type" evidence="6">
    <location>
        <begin position="296"/>
        <end position="325"/>
    </location>
</feature>
<proteinExistence type="predicted"/>
<dbReference type="STRING" id="4155.A0A022R213"/>
<evidence type="ECO:0000256" key="3">
    <source>
        <dbReference type="ARBA" id="ARBA00022833"/>
    </source>
</evidence>
<dbReference type="Gene3D" id="4.10.1060.10">
    <property type="entry name" value="Zinc finger, RanBP2-type"/>
    <property type="match status" value="3"/>
</dbReference>
<dbReference type="InterPro" id="IPR036443">
    <property type="entry name" value="Znf_RanBP2_sf"/>
</dbReference>
<reference evidence="7 8" key="1">
    <citation type="journal article" date="2013" name="Proc. Natl. Acad. Sci. U.S.A.">
        <title>Fine-scale variation in meiotic recombination in Mimulus inferred from population shotgun sequencing.</title>
        <authorList>
            <person name="Hellsten U."/>
            <person name="Wright K.M."/>
            <person name="Jenkins J."/>
            <person name="Shu S."/>
            <person name="Yuan Y."/>
            <person name="Wessler S.R."/>
            <person name="Schmutz J."/>
            <person name="Willis J.H."/>
            <person name="Rokhsar D.S."/>
        </authorList>
    </citation>
    <scope>NUCLEOTIDE SEQUENCE [LARGE SCALE GENOMIC DNA]</scope>
    <source>
        <strain evidence="8">cv. DUN x IM62</strain>
    </source>
</reference>
<feature type="domain" description="RanBP2-type" evidence="6">
    <location>
        <begin position="263"/>
        <end position="292"/>
    </location>
</feature>
<dbReference type="SUPFAM" id="SSF90209">
    <property type="entry name" value="Ran binding protein zinc finger-like"/>
    <property type="match status" value="3"/>
</dbReference>
<dbReference type="PROSITE" id="PS50199">
    <property type="entry name" value="ZF_RANBP2_2"/>
    <property type="match status" value="3"/>
</dbReference>
<dbReference type="InterPro" id="IPR001876">
    <property type="entry name" value="Znf_RanBP2"/>
</dbReference>
<feature type="domain" description="RanBP2-type" evidence="6">
    <location>
        <begin position="224"/>
        <end position="253"/>
    </location>
</feature>
<dbReference type="Proteomes" id="UP000030748">
    <property type="component" value="Unassembled WGS sequence"/>
</dbReference>
<feature type="region of interest" description="Disordered" evidence="5">
    <location>
        <begin position="191"/>
        <end position="222"/>
    </location>
</feature>
<dbReference type="GO" id="GO:0005737">
    <property type="term" value="C:cytoplasm"/>
    <property type="evidence" value="ECO:0000318"/>
    <property type="project" value="GO_Central"/>
</dbReference>
<dbReference type="PANTHER" id="PTHR23111:SF40">
    <property type="entry name" value="RNA-BINDING PROTEIN INVOLVED IN HETEROCHROMATIN ASSEMBLY-RELATED"/>
    <property type="match status" value="1"/>
</dbReference>
<evidence type="ECO:0000313" key="7">
    <source>
        <dbReference type="EMBL" id="EYU33974.1"/>
    </source>
</evidence>
<keyword evidence="8" id="KW-1185">Reference proteome</keyword>
<dbReference type="Pfam" id="PF00641">
    <property type="entry name" value="Zn_ribbon_RanBP"/>
    <property type="match status" value="3"/>
</dbReference>
<dbReference type="GO" id="GO:0008270">
    <property type="term" value="F:zinc ion binding"/>
    <property type="evidence" value="ECO:0007669"/>
    <property type="project" value="UniProtKB-KW"/>
</dbReference>
<evidence type="ECO:0000313" key="8">
    <source>
        <dbReference type="Proteomes" id="UP000030748"/>
    </source>
</evidence>